<dbReference type="InterPro" id="IPR014757">
    <property type="entry name" value="Tscrpt_reg_IclR_C"/>
</dbReference>
<dbReference type="PANTHER" id="PTHR30136">
    <property type="entry name" value="HELIX-TURN-HELIX TRANSCRIPTIONAL REGULATOR, ICLR FAMILY"/>
    <property type="match status" value="1"/>
</dbReference>
<dbReference type="Pfam" id="PF01614">
    <property type="entry name" value="IclR_C"/>
    <property type="match status" value="1"/>
</dbReference>
<dbReference type="Proteomes" id="UP000194457">
    <property type="component" value="Chromosome"/>
</dbReference>
<evidence type="ECO:0000256" key="3">
    <source>
        <dbReference type="ARBA" id="ARBA00023163"/>
    </source>
</evidence>
<keyword evidence="1" id="KW-0805">Transcription regulation</keyword>
<dbReference type="KEGG" id="kma:B9H00_10305"/>
<dbReference type="EMBL" id="CP021358">
    <property type="protein sequence ID" value="ART63400.1"/>
    <property type="molecule type" value="Genomic_DNA"/>
</dbReference>
<proteinExistence type="predicted"/>
<name>A0A240UQU9_9GAMM</name>
<dbReference type="PROSITE" id="PS51077">
    <property type="entry name" value="HTH_ICLR"/>
    <property type="match status" value="1"/>
</dbReference>
<dbReference type="Gene3D" id="1.10.10.10">
    <property type="entry name" value="Winged helix-like DNA-binding domain superfamily/Winged helix DNA-binding domain"/>
    <property type="match status" value="1"/>
</dbReference>
<dbReference type="GO" id="GO:0003700">
    <property type="term" value="F:DNA-binding transcription factor activity"/>
    <property type="evidence" value="ECO:0007669"/>
    <property type="project" value="TreeGrafter"/>
</dbReference>
<dbReference type="GO" id="GO:0003677">
    <property type="term" value="F:DNA binding"/>
    <property type="evidence" value="ECO:0007669"/>
    <property type="project" value="UniProtKB-KW"/>
</dbReference>
<dbReference type="PANTHER" id="PTHR30136:SF39">
    <property type="entry name" value="TRANSCRIPTIONAL REGULATORY PROTEIN"/>
    <property type="match status" value="1"/>
</dbReference>
<dbReference type="SUPFAM" id="SSF55781">
    <property type="entry name" value="GAF domain-like"/>
    <property type="match status" value="1"/>
</dbReference>
<organism evidence="4 5">
    <name type="scientific">Kushneria marisflavi</name>
    <dbReference type="NCBI Taxonomy" id="157779"/>
    <lineage>
        <taxon>Bacteria</taxon>
        <taxon>Pseudomonadati</taxon>
        <taxon>Pseudomonadota</taxon>
        <taxon>Gammaproteobacteria</taxon>
        <taxon>Oceanospirillales</taxon>
        <taxon>Halomonadaceae</taxon>
        <taxon>Kushneria</taxon>
    </lineage>
</organism>
<keyword evidence="2" id="KW-0238">DNA-binding</keyword>
<gene>
    <name evidence="4" type="ORF">B9H00_10305</name>
</gene>
<dbReference type="InterPro" id="IPR036390">
    <property type="entry name" value="WH_DNA-bd_sf"/>
</dbReference>
<accession>A0A240UQU9</accession>
<dbReference type="RefSeq" id="WP_086900585.1">
    <property type="nucleotide sequence ID" value="NZ_CP021358.1"/>
</dbReference>
<reference evidence="4 5" key="1">
    <citation type="submission" date="2017-05" db="EMBL/GenBank/DDBJ databases">
        <authorList>
            <person name="Song R."/>
            <person name="Chenine A.L."/>
            <person name="Ruprecht R.M."/>
        </authorList>
    </citation>
    <scope>NUCLEOTIDE SEQUENCE [LARGE SCALE GENOMIC DNA]</scope>
    <source>
        <strain evidence="4">SW32</strain>
    </source>
</reference>
<dbReference type="InterPro" id="IPR029016">
    <property type="entry name" value="GAF-like_dom_sf"/>
</dbReference>
<evidence type="ECO:0000313" key="4">
    <source>
        <dbReference type="EMBL" id="ART63400.1"/>
    </source>
</evidence>
<dbReference type="InterPro" id="IPR050707">
    <property type="entry name" value="HTH_MetabolicPath_Reg"/>
</dbReference>
<dbReference type="Pfam" id="PF09339">
    <property type="entry name" value="HTH_IclR"/>
    <property type="match status" value="1"/>
</dbReference>
<dbReference type="AlphaFoldDB" id="A0A240UQU9"/>
<evidence type="ECO:0000256" key="2">
    <source>
        <dbReference type="ARBA" id="ARBA00023125"/>
    </source>
</evidence>
<dbReference type="InterPro" id="IPR005471">
    <property type="entry name" value="Tscrpt_reg_IclR_N"/>
</dbReference>
<dbReference type="OrthoDB" id="31778at2"/>
<sequence>MSGPAHLPPVEERPEIAGTQTLGRAMQILRTVAARGDEGATFETLQASTELSRATLYRLLAGLRQQGMLRQPSGRGAWFLGYELLSLGAQAGNDSGLRELARPALLQLAAEFGDSFFLLVPDGYFALCLEMQDGERPVRCFSQAVGGRILMGVGQASIALLAAMKREQREHILQHNAPRLKREYHLELSRIRRRIHQAARQGHAVSAGGIGLEGYTGVAVAITTQAGESPGALSCATATSSMTCHYRKSLIKALQQHAINIGTRTGHLRRLE</sequence>
<dbReference type="GO" id="GO:0045892">
    <property type="term" value="P:negative regulation of DNA-templated transcription"/>
    <property type="evidence" value="ECO:0007669"/>
    <property type="project" value="TreeGrafter"/>
</dbReference>
<keyword evidence="5" id="KW-1185">Reference proteome</keyword>
<evidence type="ECO:0000256" key="1">
    <source>
        <dbReference type="ARBA" id="ARBA00023015"/>
    </source>
</evidence>
<evidence type="ECO:0008006" key="6">
    <source>
        <dbReference type="Google" id="ProtNLM"/>
    </source>
</evidence>
<dbReference type="Gene3D" id="3.30.450.40">
    <property type="match status" value="1"/>
</dbReference>
<evidence type="ECO:0000313" key="5">
    <source>
        <dbReference type="Proteomes" id="UP000194457"/>
    </source>
</evidence>
<dbReference type="SMART" id="SM00346">
    <property type="entry name" value="HTH_ICLR"/>
    <property type="match status" value="1"/>
</dbReference>
<protein>
    <recommendedName>
        <fullName evidence="6">IclR family transcriptional regulator</fullName>
    </recommendedName>
</protein>
<dbReference type="InterPro" id="IPR036388">
    <property type="entry name" value="WH-like_DNA-bd_sf"/>
</dbReference>
<dbReference type="SUPFAM" id="SSF46785">
    <property type="entry name" value="Winged helix' DNA-binding domain"/>
    <property type="match status" value="1"/>
</dbReference>
<dbReference type="PROSITE" id="PS51078">
    <property type="entry name" value="ICLR_ED"/>
    <property type="match status" value="1"/>
</dbReference>
<keyword evidence="3" id="KW-0804">Transcription</keyword>